<organism evidence="9 10">
    <name type="scientific">Gomphillus americanus</name>
    <dbReference type="NCBI Taxonomy" id="1940652"/>
    <lineage>
        <taxon>Eukaryota</taxon>
        <taxon>Fungi</taxon>
        <taxon>Dikarya</taxon>
        <taxon>Ascomycota</taxon>
        <taxon>Pezizomycotina</taxon>
        <taxon>Lecanoromycetes</taxon>
        <taxon>OSLEUM clade</taxon>
        <taxon>Ostropomycetidae</taxon>
        <taxon>Ostropales</taxon>
        <taxon>Graphidaceae</taxon>
        <taxon>Gomphilloideae</taxon>
        <taxon>Gomphillus</taxon>
    </lineage>
</organism>
<keyword evidence="1 7" id="KW-0853">WD repeat</keyword>
<keyword evidence="10" id="KW-1185">Reference proteome</keyword>
<dbReference type="InterPro" id="IPR036322">
    <property type="entry name" value="WD40_repeat_dom_sf"/>
</dbReference>
<evidence type="ECO:0000256" key="4">
    <source>
        <dbReference type="ARBA" id="ARBA00037931"/>
    </source>
</evidence>
<sequence length="435" mass="48517">MALPPLQPAYIFRGHAAQAHALQFSSTNSYLLSGDAEGYVVCWSLVSKRATASWRAHKDALLGIAWWTEDVVVTHGRDSQLHIWKLGPGLGTVLPVDKHVSPEMSTREIPRLIHSMTVNTLNFCSFAWTRYIAPEFDELSYLVALPHTLSSEAVDVFQVTISLHDLDEPTVNSVRKTTIPAPKLDNPRTGLTMCLYFQDEFQLLVGYESGHTIVYNRESSSDPKGDTKQAKDKSSLSAWQYKPSYTSRPHSQPILSIHGLPSSQFYVTTAADAKLVTHSISKSDSLLGFENVISSEPFHSLNTKHSGQQGLSVRDDGLLLATAGWDTKGRVYRAPQELEDGEQTRFVPPKEIAVLKWHKEGCYCTAFAHVQQENTVNREQSNIQNSVKPLEQALETVGGHDRMLTAAQRREREAKMTHWLALGSKDGKISLWNIP</sequence>
<dbReference type="OrthoDB" id="7668193at2759"/>
<dbReference type="Proteomes" id="UP000664169">
    <property type="component" value="Unassembled WGS sequence"/>
</dbReference>
<dbReference type="PANTHER" id="PTHR19854">
    <property type="entry name" value="TRANSDUCIN BETA-LIKE 3"/>
    <property type="match status" value="1"/>
</dbReference>
<protein>
    <recommendedName>
        <fullName evidence="6">ASTRA-associated protein 1</fullName>
    </recommendedName>
</protein>
<evidence type="ECO:0000313" key="10">
    <source>
        <dbReference type="Proteomes" id="UP000664169"/>
    </source>
</evidence>
<dbReference type="EMBL" id="CAJPDQ010000015">
    <property type="protein sequence ID" value="CAF9919896.1"/>
    <property type="molecule type" value="Genomic_DNA"/>
</dbReference>
<keyword evidence="2" id="KW-0677">Repeat</keyword>
<dbReference type="PANTHER" id="PTHR19854:SF1">
    <property type="entry name" value="GUANINE NUCLEOTIDE-BINDING PROTEIN SUBUNIT BETA-LIKE PROTEIN 1"/>
    <property type="match status" value="1"/>
</dbReference>
<dbReference type="Pfam" id="PF00400">
    <property type="entry name" value="WD40"/>
    <property type="match status" value="1"/>
</dbReference>
<feature type="repeat" description="WD" evidence="7">
    <location>
        <begin position="12"/>
        <end position="53"/>
    </location>
</feature>
<evidence type="ECO:0000313" key="9">
    <source>
        <dbReference type="EMBL" id="CAF9919896.1"/>
    </source>
</evidence>
<gene>
    <name evidence="9" type="ORF">GOMPHAMPRED_001915</name>
</gene>
<comment type="function">
    <text evidence="3">Component of the ASTRA complex involved in chromatin remodeling.</text>
</comment>
<dbReference type="AlphaFoldDB" id="A0A8H3FFE9"/>
<dbReference type="PROSITE" id="PS50082">
    <property type="entry name" value="WD_REPEATS_2"/>
    <property type="match status" value="2"/>
</dbReference>
<evidence type="ECO:0000256" key="7">
    <source>
        <dbReference type="PROSITE-ProRule" id="PRU00221"/>
    </source>
</evidence>
<dbReference type="SUPFAM" id="SSF50978">
    <property type="entry name" value="WD40 repeat-like"/>
    <property type="match status" value="1"/>
</dbReference>
<comment type="similarity">
    <text evidence="4">Belongs to the WD repeat ASA1 family.</text>
</comment>
<dbReference type="InterPro" id="IPR001680">
    <property type="entry name" value="WD40_rpt"/>
</dbReference>
<reference evidence="9" key="1">
    <citation type="submission" date="2021-03" db="EMBL/GenBank/DDBJ databases">
        <authorList>
            <person name="Tagirdzhanova G."/>
        </authorList>
    </citation>
    <scope>NUCLEOTIDE SEQUENCE</scope>
</reference>
<dbReference type="Gene3D" id="2.130.10.10">
    <property type="entry name" value="YVTN repeat-like/Quinoprotein amine dehydrogenase"/>
    <property type="match status" value="2"/>
</dbReference>
<evidence type="ECO:0000256" key="2">
    <source>
        <dbReference type="ARBA" id="ARBA00022737"/>
    </source>
</evidence>
<comment type="subunit">
    <text evidence="5">Component of the ASTRA chromatin remodeling machinery complex.</text>
</comment>
<evidence type="ECO:0000256" key="5">
    <source>
        <dbReference type="ARBA" id="ARBA00038749"/>
    </source>
</evidence>
<dbReference type="InterPro" id="IPR019775">
    <property type="entry name" value="WD40_repeat_CS"/>
</dbReference>
<dbReference type="InterPro" id="IPR015943">
    <property type="entry name" value="WD40/YVTN_repeat-like_dom_sf"/>
</dbReference>
<feature type="repeat" description="WD" evidence="7">
    <location>
        <begin position="420"/>
        <end position="435"/>
    </location>
</feature>
<feature type="compositionally biased region" description="Basic and acidic residues" evidence="8">
    <location>
        <begin position="219"/>
        <end position="234"/>
    </location>
</feature>
<proteinExistence type="inferred from homology"/>
<comment type="caution">
    <text evidence="9">The sequence shown here is derived from an EMBL/GenBank/DDBJ whole genome shotgun (WGS) entry which is preliminary data.</text>
</comment>
<dbReference type="SMART" id="SM00320">
    <property type="entry name" value="WD40"/>
    <property type="match status" value="5"/>
</dbReference>
<evidence type="ECO:0000256" key="6">
    <source>
        <dbReference type="ARBA" id="ARBA00040563"/>
    </source>
</evidence>
<accession>A0A8H3FFE9</accession>
<name>A0A8H3FFE9_9LECA</name>
<evidence type="ECO:0000256" key="8">
    <source>
        <dbReference type="SAM" id="MobiDB-lite"/>
    </source>
</evidence>
<feature type="region of interest" description="Disordered" evidence="8">
    <location>
        <begin position="216"/>
        <end position="235"/>
    </location>
</feature>
<evidence type="ECO:0000256" key="1">
    <source>
        <dbReference type="ARBA" id="ARBA00022574"/>
    </source>
</evidence>
<dbReference type="PROSITE" id="PS00678">
    <property type="entry name" value="WD_REPEATS_1"/>
    <property type="match status" value="1"/>
</dbReference>
<evidence type="ECO:0000256" key="3">
    <source>
        <dbReference type="ARBA" id="ARBA00037338"/>
    </source>
</evidence>